<evidence type="ECO:0000313" key="3">
    <source>
        <dbReference type="Proteomes" id="UP000792457"/>
    </source>
</evidence>
<dbReference type="SUPFAM" id="SSF56672">
    <property type="entry name" value="DNA/RNA polymerases"/>
    <property type="match status" value="1"/>
</dbReference>
<accession>A0A8K0P1W5</accession>
<dbReference type="PANTHER" id="PTHR37984:SF5">
    <property type="entry name" value="PROTEIN NYNRIN-LIKE"/>
    <property type="match status" value="1"/>
</dbReference>
<dbReference type="EMBL" id="KZ308458">
    <property type="protein sequence ID" value="KAG8230002.1"/>
    <property type="molecule type" value="Genomic_DNA"/>
</dbReference>
<proteinExistence type="predicted"/>
<evidence type="ECO:0000259" key="1">
    <source>
        <dbReference type="Pfam" id="PF00078"/>
    </source>
</evidence>
<dbReference type="GO" id="GO:0071897">
    <property type="term" value="P:DNA biosynthetic process"/>
    <property type="evidence" value="ECO:0007669"/>
    <property type="project" value="UniProtKB-ARBA"/>
</dbReference>
<gene>
    <name evidence="2" type="ORF">J437_LFUL008443</name>
</gene>
<reference evidence="2" key="1">
    <citation type="submission" date="2013-04" db="EMBL/GenBank/DDBJ databases">
        <authorList>
            <person name="Qu J."/>
            <person name="Murali S.C."/>
            <person name="Bandaranaike D."/>
            <person name="Bellair M."/>
            <person name="Blankenburg K."/>
            <person name="Chao H."/>
            <person name="Dinh H."/>
            <person name="Doddapaneni H."/>
            <person name="Downs B."/>
            <person name="Dugan-Rocha S."/>
            <person name="Elkadiri S."/>
            <person name="Gnanaolivu R.D."/>
            <person name="Hernandez B."/>
            <person name="Javaid M."/>
            <person name="Jayaseelan J.C."/>
            <person name="Lee S."/>
            <person name="Li M."/>
            <person name="Ming W."/>
            <person name="Munidasa M."/>
            <person name="Muniz J."/>
            <person name="Nguyen L."/>
            <person name="Ongeri F."/>
            <person name="Osuji N."/>
            <person name="Pu L.-L."/>
            <person name="Puazo M."/>
            <person name="Qu C."/>
            <person name="Quiroz J."/>
            <person name="Raj R."/>
            <person name="Weissenberger G."/>
            <person name="Xin Y."/>
            <person name="Zou X."/>
            <person name="Han Y."/>
            <person name="Richards S."/>
            <person name="Worley K."/>
            <person name="Muzny D."/>
            <person name="Gibbs R."/>
        </authorList>
    </citation>
    <scope>NUCLEOTIDE SEQUENCE</scope>
    <source>
        <strain evidence="2">Sampled in the wild</strain>
    </source>
</reference>
<protein>
    <recommendedName>
        <fullName evidence="1">Reverse transcriptase domain-containing protein</fullName>
    </recommendedName>
</protein>
<sequence length="236" mass="27014">MAARHWTCCVYVRYRNWSLRLPNVVVNQEDKPRFGLPWIQAFKMQLPKGVCTVAQGNPLQGHSKNSPRPIMEVKDKEPADVRKLLDEYGELFEDQLGKIKGHLKSDAKPQPVDLELWRLEAAGVIEKVDPATTAIEWAMPTVNVDKGNGMVWICGDFRVTFNPNLIPNQHPMPTFKELTAKIARGQEFTVIDLKDAYFQMEVAEQCWRYLIIATHVGYFQFKRLPFGVSASPLIFQ</sequence>
<name>A0A8K0P1W5_LADFU</name>
<dbReference type="AlphaFoldDB" id="A0A8K0P1W5"/>
<feature type="domain" description="Reverse transcriptase" evidence="1">
    <location>
        <begin position="168"/>
        <end position="236"/>
    </location>
</feature>
<evidence type="ECO:0000313" key="2">
    <source>
        <dbReference type="EMBL" id="KAG8230002.1"/>
    </source>
</evidence>
<dbReference type="InterPro" id="IPR043502">
    <property type="entry name" value="DNA/RNA_pol_sf"/>
</dbReference>
<dbReference type="Gene3D" id="3.30.70.270">
    <property type="match status" value="1"/>
</dbReference>
<dbReference type="PANTHER" id="PTHR37984">
    <property type="entry name" value="PROTEIN CBG26694"/>
    <property type="match status" value="1"/>
</dbReference>
<dbReference type="Gene3D" id="3.10.10.10">
    <property type="entry name" value="HIV Type 1 Reverse Transcriptase, subunit A, domain 1"/>
    <property type="match status" value="1"/>
</dbReference>
<dbReference type="OrthoDB" id="10058156at2759"/>
<reference evidence="2" key="2">
    <citation type="submission" date="2017-10" db="EMBL/GenBank/DDBJ databases">
        <title>Ladona fulva Genome sequencing and assembly.</title>
        <authorList>
            <person name="Murali S."/>
            <person name="Richards S."/>
            <person name="Bandaranaike D."/>
            <person name="Bellair M."/>
            <person name="Blankenburg K."/>
            <person name="Chao H."/>
            <person name="Dinh H."/>
            <person name="Doddapaneni H."/>
            <person name="Dugan-Rocha S."/>
            <person name="Elkadiri S."/>
            <person name="Gnanaolivu R."/>
            <person name="Hernandez B."/>
            <person name="Skinner E."/>
            <person name="Javaid M."/>
            <person name="Lee S."/>
            <person name="Li M."/>
            <person name="Ming W."/>
            <person name="Munidasa M."/>
            <person name="Muniz J."/>
            <person name="Nguyen L."/>
            <person name="Hughes D."/>
            <person name="Osuji N."/>
            <person name="Pu L.-L."/>
            <person name="Puazo M."/>
            <person name="Qu C."/>
            <person name="Quiroz J."/>
            <person name="Raj R."/>
            <person name="Weissenberger G."/>
            <person name="Xin Y."/>
            <person name="Zou X."/>
            <person name="Han Y."/>
            <person name="Worley K."/>
            <person name="Muzny D."/>
            <person name="Gibbs R."/>
        </authorList>
    </citation>
    <scope>NUCLEOTIDE SEQUENCE</scope>
    <source>
        <strain evidence="2">Sampled in the wild</strain>
    </source>
</reference>
<dbReference type="Proteomes" id="UP000792457">
    <property type="component" value="Unassembled WGS sequence"/>
</dbReference>
<keyword evidence="3" id="KW-1185">Reference proteome</keyword>
<dbReference type="InterPro" id="IPR050951">
    <property type="entry name" value="Retrovirus_Pol_polyprotein"/>
</dbReference>
<comment type="caution">
    <text evidence="2">The sequence shown here is derived from an EMBL/GenBank/DDBJ whole genome shotgun (WGS) entry which is preliminary data.</text>
</comment>
<dbReference type="InterPro" id="IPR000477">
    <property type="entry name" value="RT_dom"/>
</dbReference>
<dbReference type="Pfam" id="PF00078">
    <property type="entry name" value="RVT_1"/>
    <property type="match status" value="1"/>
</dbReference>
<dbReference type="InterPro" id="IPR043128">
    <property type="entry name" value="Rev_trsase/Diguanyl_cyclase"/>
</dbReference>
<organism evidence="2 3">
    <name type="scientific">Ladona fulva</name>
    <name type="common">Scarce chaser dragonfly</name>
    <name type="synonym">Libellula fulva</name>
    <dbReference type="NCBI Taxonomy" id="123851"/>
    <lineage>
        <taxon>Eukaryota</taxon>
        <taxon>Metazoa</taxon>
        <taxon>Ecdysozoa</taxon>
        <taxon>Arthropoda</taxon>
        <taxon>Hexapoda</taxon>
        <taxon>Insecta</taxon>
        <taxon>Pterygota</taxon>
        <taxon>Palaeoptera</taxon>
        <taxon>Odonata</taxon>
        <taxon>Epiprocta</taxon>
        <taxon>Anisoptera</taxon>
        <taxon>Libelluloidea</taxon>
        <taxon>Libellulidae</taxon>
        <taxon>Ladona</taxon>
    </lineage>
</organism>